<name>A0A834Z8L0_TETSI</name>
<dbReference type="PANTHER" id="PTHR36743:SF1">
    <property type="entry name" value="OS04G0495300 PROTEIN"/>
    <property type="match status" value="1"/>
</dbReference>
<organism evidence="2 3">
    <name type="scientific">Tetracentron sinense</name>
    <name type="common">Spur-leaf</name>
    <dbReference type="NCBI Taxonomy" id="13715"/>
    <lineage>
        <taxon>Eukaryota</taxon>
        <taxon>Viridiplantae</taxon>
        <taxon>Streptophyta</taxon>
        <taxon>Embryophyta</taxon>
        <taxon>Tracheophyta</taxon>
        <taxon>Spermatophyta</taxon>
        <taxon>Magnoliopsida</taxon>
        <taxon>Trochodendrales</taxon>
        <taxon>Trochodendraceae</taxon>
        <taxon>Tetracentron</taxon>
    </lineage>
</organism>
<protein>
    <submittedName>
        <fullName evidence="2">Uncharacterized protein</fullName>
    </submittedName>
</protein>
<feature type="transmembrane region" description="Helical" evidence="1">
    <location>
        <begin position="146"/>
        <end position="166"/>
    </location>
</feature>
<keyword evidence="3" id="KW-1185">Reference proteome</keyword>
<keyword evidence="1" id="KW-0472">Membrane</keyword>
<evidence type="ECO:0000313" key="3">
    <source>
        <dbReference type="Proteomes" id="UP000655225"/>
    </source>
</evidence>
<dbReference type="EMBL" id="JABCRI010000008">
    <property type="protein sequence ID" value="KAF8402350.1"/>
    <property type="molecule type" value="Genomic_DNA"/>
</dbReference>
<dbReference type="PANTHER" id="PTHR36743">
    <property type="entry name" value="OS04G0495300 PROTEIN"/>
    <property type="match status" value="1"/>
</dbReference>
<keyword evidence="1" id="KW-1133">Transmembrane helix</keyword>
<proteinExistence type="predicted"/>
<accession>A0A834Z8L0</accession>
<dbReference type="AlphaFoldDB" id="A0A834Z8L0"/>
<dbReference type="OrthoDB" id="1885878at2759"/>
<dbReference type="OMA" id="KWVPSPP"/>
<sequence>MGIWASKRVEKALGNSPEFEVSCDYVYEECLTLTQHAFPGVRPYQLFGASESLHLRLSEVGYPLVKKWVPSPPTRIQVDTALRALVSMDEQTQTLGLGPAEFKAFAVEVFRDAIVSNAQQDVLRRVPIGIAGIAGIGMATRSGRDLVGSVMGVYALGVATAVYLSLS</sequence>
<reference evidence="2 3" key="1">
    <citation type="submission" date="2020-04" db="EMBL/GenBank/DDBJ databases">
        <title>Plant Genome Project.</title>
        <authorList>
            <person name="Zhang R.-G."/>
        </authorList>
    </citation>
    <scope>NUCLEOTIDE SEQUENCE [LARGE SCALE GENOMIC DNA]</scope>
    <source>
        <strain evidence="2">YNK0</strain>
        <tissue evidence="2">Leaf</tissue>
    </source>
</reference>
<keyword evidence="1" id="KW-0812">Transmembrane</keyword>
<gene>
    <name evidence="2" type="ORF">HHK36_013304</name>
</gene>
<evidence type="ECO:0000313" key="2">
    <source>
        <dbReference type="EMBL" id="KAF8402350.1"/>
    </source>
</evidence>
<dbReference type="Proteomes" id="UP000655225">
    <property type="component" value="Unassembled WGS sequence"/>
</dbReference>
<comment type="caution">
    <text evidence="2">The sequence shown here is derived from an EMBL/GenBank/DDBJ whole genome shotgun (WGS) entry which is preliminary data.</text>
</comment>
<evidence type="ECO:0000256" key="1">
    <source>
        <dbReference type="SAM" id="Phobius"/>
    </source>
</evidence>